<evidence type="ECO:0000313" key="1">
    <source>
        <dbReference type="EMBL" id="KAH7918768.1"/>
    </source>
</evidence>
<name>A0ACB8B0X0_9AGAM</name>
<dbReference type="EMBL" id="MU266737">
    <property type="protein sequence ID" value="KAH7918768.1"/>
    <property type="molecule type" value="Genomic_DNA"/>
</dbReference>
<evidence type="ECO:0000313" key="2">
    <source>
        <dbReference type="Proteomes" id="UP000790709"/>
    </source>
</evidence>
<protein>
    <submittedName>
        <fullName evidence="1">Uncharacterized protein</fullName>
    </submittedName>
</protein>
<organism evidence="1 2">
    <name type="scientific">Leucogyrophana mollusca</name>
    <dbReference type="NCBI Taxonomy" id="85980"/>
    <lineage>
        <taxon>Eukaryota</taxon>
        <taxon>Fungi</taxon>
        <taxon>Dikarya</taxon>
        <taxon>Basidiomycota</taxon>
        <taxon>Agaricomycotina</taxon>
        <taxon>Agaricomycetes</taxon>
        <taxon>Agaricomycetidae</taxon>
        <taxon>Boletales</taxon>
        <taxon>Boletales incertae sedis</taxon>
        <taxon>Leucogyrophana</taxon>
    </lineage>
</organism>
<dbReference type="Proteomes" id="UP000790709">
    <property type="component" value="Unassembled WGS sequence"/>
</dbReference>
<comment type="caution">
    <text evidence="1">The sequence shown here is derived from an EMBL/GenBank/DDBJ whole genome shotgun (WGS) entry which is preliminary data.</text>
</comment>
<proteinExistence type="predicted"/>
<gene>
    <name evidence="1" type="ORF">BV22DRAFT_1186030</name>
</gene>
<keyword evidence="2" id="KW-1185">Reference proteome</keyword>
<sequence length="370" mass="40419">MSLANIPYPSVDAGILSLSTESKILGHILFLKTQVHGCAYITTHLMPPRQLLDTLVSHLNTTLTALSTALALRNQLSEAKEGDTPNATPVYLVIVLGPTIGAAKSRVMIGIHGLETKIWGERDDITPIHNNNTEFGGVDSESDGESDSGGIERELDDDEGEEQMDGPPDSDDESDATQSMLGTSPFTDPSFSLRRRRWKRNVVQDGTHPDTRPPARPTAVRTPCVDTTPESQHVPQRSPWRLPRRIWLARDNTQERKKKGKAKIKGVQIRSLAAAPLAFESQSRGFRRILVFTDGACLDNGKDYATGMGIAIGLGGEDVDQWAIPIDDSIDPGAPGTNQRAELVDYTTFATIKSHLTFLAKLPFAIHELL</sequence>
<reference evidence="1" key="1">
    <citation type="journal article" date="2021" name="New Phytol.">
        <title>Evolutionary innovations through gain and loss of genes in the ectomycorrhizal Boletales.</title>
        <authorList>
            <person name="Wu G."/>
            <person name="Miyauchi S."/>
            <person name="Morin E."/>
            <person name="Kuo A."/>
            <person name="Drula E."/>
            <person name="Varga T."/>
            <person name="Kohler A."/>
            <person name="Feng B."/>
            <person name="Cao Y."/>
            <person name="Lipzen A."/>
            <person name="Daum C."/>
            <person name="Hundley H."/>
            <person name="Pangilinan J."/>
            <person name="Johnson J."/>
            <person name="Barry K."/>
            <person name="LaButti K."/>
            <person name="Ng V."/>
            <person name="Ahrendt S."/>
            <person name="Min B."/>
            <person name="Choi I.G."/>
            <person name="Park H."/>
            <person name="Plett J.M."/>
            <person name="Magnuson J."/>
            <person name="Spatafora J.W."/>
            <person name="Nagy L.G."/>
            <person name="Henrissat B."/>
            <person name="Grigoriev I.V."/>
            <person name="Yang Z.L."/>
            <person name="Xu J."/>
            <person name="Martin F.M."/>
        </authorList>
    </citation>
    <scope>NUCLEOTIDE SEQUENCE</scope>
    <source>
        <strain evidence="1">KUC20120723A-06</strain>
    </source>
</reference>
<accession>A0ACB8B0X0</accession>